<feature type="transmembrane region" description="Helical" evidence="7">
    <location>
        <begin position="62"/>
        <end position="84"/>
    </location>
</feature>
<protein>
    <submittedName>
        <fullName evidence="8">Integral membrane efflux protein</fullName>
    </submittedName>
</protein>
<feature type="transmembrane region" description="Helical" evidence="7">
    <location>
        <begin position="330"/>
        <end position="355"/>
    </location>
</feature>
<keyword evidence="9" id="KW-1185">Reference proteome</keyword>
<evidence type="ECO:0000313" key="8">
    <source>
        <dbReference type="EMBL" id="BAU81630.1"/>
    </source>
</evidence>
<dbReference type="Gene3D" id="1.20.1250.20">
    <property type="entry name" value="MFS general substrate transporter like domains"/>
    <property type="match status" value="1"/>
</dbReference>
<dbReference type="PANTHER" id="PTHR23513">
    <property type="entry name" value="INTEGRAL MEMBRANE EFFLUX PROTEIN-RELATED"/>
    <property type="match status" value="1"/>
</dbReference>
<feature type="transmembrane region" description="Helical" evidence="7">
    <location>
        <begin position="27"/>
        <end position="50"/>
    </location>
</feature>
<dbReference type="InterPro" id="IPR036259">
    <property type="entry name" value="MFS_trans_sf"/>
</dbReference>
<keyword evidence="2" id="KW-1003">Cell membrane</keyword>
<reference evidence="8 9" key="1">
    <citation type="journal article" date="2016" name="Genome Announc.">
        <title>Complete Genome Sequence of Thiostrepton-Producing Streptomyces laurentii ATCC 31255.</title>
        <authorList>
            <person name="Doi K."/>
            <person name="Fujino Y."/>
            <person name="Nagayoshi Y."/>
            <person name="Ohshima T."/>
            <person name="Ogata S."/>
        </authorList>
    </citation>
    <scope>NUCLEOTIDE SEQUENCE [LARGE SCALE GENOMIC DNA]</scope>
    <source>
        <strain evidence="8 9">ATCC 31255</strain>
    </source>
</reference>
<dbReference type="Pfam" id="PF07690">
    <property type="entry name" value="MFS_1"/>
    <property type="match status" value="1"/>
</dbReference>
<evidence type="ECO:0000256" key="4">
    <source>
        <dbReference type="ARBA" id="ARBA00022989"/>
    </source>
</evidence>
<keyword evidence="5 7" id="KW-0472">Membrane</keyword>
<dbReference type="GO" id="GO:0005886">
    <property type="term" value="C:plasma membrane"/>
    <property type="evidence" value="ECO:0007669"/>
    <property type="project" value="UniProtKB-SubCell"/>
</dbReference>
<feature type="transmembrane region" description="Helical" evidence="7">
    <location>
        <begin position="305"/>
        <end position="324"/>
    </location>
</feature>
<evidence type="ECO:0000256" key="3">
    <source>
        <dbReference type="ARBA" id="ARBA00022692"/>
    </source>
</evidence>
<gene>
    <name evidence="8" type="ORF">SLA_0676</name>
</gene>
<feature type="transmembrane region" description="Helical" evidence="7">
    <location>
        <begin position="105"/>
        <end position="127"/>
    </location>
</feature>
<evidence type="ECO:0000256" key="1">
    <source>
        <dbReference type="ARBA" id="ARBA00004651"/>
    </source>
</evidence>
<sequence length="429" mass="44531">MTARTRSGPTGSAAKKDRQQRLWSRDFGLFFLSRAVARLGDTMLPVALAGGLLQQGHSATSVGVAMAVPTVSWAVLVIFAGVIADRVDPRRLMIGADLLRLVSQSFAAVLFFSGHVVLWQILVIGLVNGGASAVFQPGVASTVRQLSADAQQGNGAIRTVEAVMSLVGPTAAGLLVAVASAGSVFAVHAGTYAASALCLWAMRLPGRTASPEQRAGETRTAPSATGGMRQGLREGWKAVRVRPWLWGVLALWSFFALTARGPTNPLIATEMVQQHGVTDYGLVNSALGCGTVAGGILAMRLRPAFQLRAGAVGVALFAVFPFTVGSGLPVPVIAAGAVVGGLGMAFWGVMWATSIQTQVPHEVLNRVYAYDIAGSIAFLPVGEALAGPAAELFGRRSMLLAGAVCTVAVSVALLSVPAIRRLRRADGQD</sequence>
<feature type="region of interest" description="Disordered" evidence="6">
    <location>
        <begin position="210"/>
        <end position="229"/>
    </location>
</feature>
<dbReference type="GO" id="GO:0022857">
    <property type="term" value="F:transmembrane transporter activity"/>
    <property type="evidence" value="ECO:0007669"/>
    <property type="project" value="InterPro"/>
</dbReference>
<accession>A0A160NVJ2</accession>
<name>A0A160NVJ2_STRLU</name>
<feature type="transmembrane region" description="Helical" evidence="7">
    <location>
        <begin position="174"/>
        <end position="200"/>
    </location>
</feature>
<keyword evidence="4 7" id="KW-1133">Transmembrane helix</keyword>
<evidence type="ECO:0000256" key="2">
    <source>
        <dbReference type="ARBA" id="ARBA00022475"/>
    </source>
</evidence>
<comment type="subcellular location">
    <subcellularLocation>
        <location evidence="1">Cell membrane</location>
        <topology evidence="1">Multi-pass membrane protein</topology>
    </subcellularLocation>
</comment>
<feature type="transmembrane region" description="Helical" evidence="7">
    <location>
        <begin position="367"/>
        <end position="386"/>
    </location>
</feature>
<dbReference type="Proteomes" id="UP000217676">
    <property type="component" value="Chromosome"/>
</dbReference>
<feature type="transmembrane region" description="Helical" evidence="7">
    <location>
        <begin position="280"/>
        <end position="298"/>
    </location>
</feature>
<dbReference type="KEGG" id="slau:SLA_0676"/>
<evidence type="ECO:0000313" key="9">
    <source>
        <dbReference type="Proteomes" id="UP000217676"/>
    </source>
</evidence>
<feature type="transmembrane region" description="Helical" evidence="7">
    <location>
        <begin position="243"/>
        <end position="260"/>
    </location>
</feature>
<feature type="transmembrane region" description="Helical" evidence="7">
    <location>
        <begin position="398"/>
        <end position="419"/>
    </location>
</feature>
<dbReference type="PANTHER" id="PTHR23513:SF11">
    <property type="entry name" value="STAPHYLOFERRIN A TRANSPORTER"/>
    <property type="match status" value="1"/>
</dbReference>
<organism evidence="8 9">
    <name type="scientific">Streptomyces laurentii</name>
    <dbReference type="NCBI Taxonomy" id="39478"/>
    <lineage>
        <taxon>Bacteria</taxon>
        <taxon>Bacillati</taxon>
        <taxon>Actinomycetota</taxon>
        <taxon>Actinomycetes</taxon>
        <taxon>Kitasatosporales</taxon>
        <taxon>Streptomycetaceae</taxon>
        <taxon>Streptomyces</taxon>
    </lineage>
</organism>
<dbReference type="AlphaFoldDB" id="A0A160NVJ2"/>
<evidence type="ECO:0000256" key="7">
    <source>
        <dbReference type="SAM" id="Phobius"/>
    </source>
</evidence>
<dbReference type="InterPro" id="IPR011701">
    <property type="entry name" value="MFS"/>
</dbReference>
<dbReference type="SUPFAM" id="SSF103473">
    <property type="entry name" value="MFS general substrate transporter"/>
    <property type="match status" value="1"/>
</dbReference>
<proteinExistence type="predicted"/>
<evidence type="ECO:0000256" key="5">
    <source>
        <dbReference type="ARBA" id="ARBA00023136"/>
    </source>
</evidence>
<evidence type="ECO:0000256" key="6">
    <source>
        <dbReference type="SAM" id="MobiDB-lite"/>
    </source>
</evidence>
<dbReference type="EMBL" id="AP017424">
    <property type="protein sequence ID" value="BAU81630.1"/>
    <property type="molecule type" value="Genomic_DNA"/>
</dbReference>
<dbReference type="CDD" id="cd06173">
    <property type="entry name" value="MFS_MefA_like"/>
    <property type="match status" value="1"/>
</dbReference>
<keyword evidence="3 7" id="KW-0812">Transmembrane</keyword>